<feature type="transmembrane region" description="Helical" evidence="1">
    <location>
        <begin position="84"/>
        <end position="111"/>
    </location>
</feature>
<evidence type="ECO:0000259" key="2">
    <source>
        <dbReference type="Pfam" id="PF02517"/>
    </source>
</evidence>
<sequence length="282" mass="28458">MSTTGSPQHALPDGRIRRIVRFPLTWMLIGLLGVGVVSAVTADAGPVLAVVGAGAALAVYWAVMRYAAGRQTPEIARRGAGREALSGAGIGLGFVLVSALLIAAAGGYAFSWASGNVLSVVFTVAATAVGAAVTEELIFRGLALQALERLCGSVGAVAVTALVFGGAHLANPAATLGSSLAIAVEAGVLLGAAFLWRRTIWFVVGLHAAWNATVALLGIPVSGHVSPGLLATEVSGPAWLTGGGFGLEASIIPVAVSVLLAVPMLVLAHRRGGLIPVRRGRR</sequence>
<comment type="caution">
    <text evidence="3">The sequence shown here is derived from an EMBL/GenBank/DDBJ whole genome shotgun (WGS) entry which is preliminary data.</text>
</comment>
<keyword evidence="4" id="KW-1185">Reference proteome</keyword>
<dbReference type="OrthoDB" id="193898at2"/>
<dbReference type="PANTHER" id="PTHR39430">
    <property type="entry name" value="MEMBRANE-ASSOCIATED PROTEASE-RELATED"/>
    <property type="match status" value="1"/>
</dbReference>
<evidence type="ECO:0000313" key="4">
    <source>
        <dbReference type="Proteomes" id="UP000331127"/>
    </source>
</evidence>
<evidence type="ECO:0000313" key="3">
    <source>
        <dbReference type="EMBL" id="GES09489.1"/>
    </source>
</evidence>
<feature type="transmembrane region" description="Helical" evidence="1">
    <location>
        <begin position="208"/>
        <end position="230"/>
    </location>
</feature>
<dbReference type="GO" id="GO:0080120">
    <property type="term" value="P:CAAX-box protein maturation"/>
    <property type="evidence" value="ECO:0007669"/>
    <property type="project" value="UniProtKB-ARBA"/>
</dbReference>
<keyword evidence="3" id="KW-0378">Hydrolase</keyword>
<dbReference type="RefSeq" id="WP_155355015.1">
    <property type="nucleotide sequence ID" value="NZ_BAAAHL010000069.1"/>
</dbReference>
<feature type="transmembrane region" description="Helical" evidence="1">
    <location>
        <begin position="20"/>
        <end position="40"/>
    </location>
</feature>
<gene>
    <name evidence="3" type="ORF">Amac_030850</name>
</gene>
<keyword evidence="1" id="KW-1133">Transmembrane helix</keyword>
<keyword evidence="3" id="KW-0645">Protease</keyword>
<dbReference type="GO" id="GO:0004175">
    <property type="term" value="F:endopeptidase activity"/>
    <property type="evidence" value="ECO:0007669"/>
    <property type="project" value="UniProtKB-ARBA"/>
</dbReference>
<dbReference type="Proteomes" id="UP000331127">
    <property type="component" value="Unassembled WGS sequence"/>
</dbReference>
<keyword evidence="1" id="KW-0812">Transmembrane</keyword>
<proteinExistence type="predicted"/>
<dbReference type="InterPro" id="IPR003675">
    <property type="entry name" value="Rce1/LyrA-like_dom"/>
</dbReference>
<evidence type="ECO:0000256" key="1">
    <source>
        <dbReference type="SAM" id="Phobius"/>
    </source>
</evidence>
<feature type="domain" description="CAAX prenyl protease 2/Lysostaphin resistance protein A-like" evidence="2">
    <location>
        <begin position="120"/>
        <end position="212"/>
    </location>
</feature>
<keyword evidence="1" id="KW-0472">Membrane</keyword>
<protein>
    <submittedName>
        <fullName evidence="3">CAAX amino protease</fullName>
    </submittedName>
</protein>
<organism evidence="3 4">
    <name type="scientific">Acrocarpospora macrocephala</name>
    <dbReference type="NCBI Taxonomy" id="150177"/>
    <lineage>
        <taxon>Bacteria</taxon>
        <taxon>Bacillati</taxon>
        <taxon>Actinomycetota</taxon>
        <taxon>Actinomycetes</taxon>
        <taxon>Streptosporangiales</taxon>
        <taxon>Streptosporangiaceae</taxon>
        <taxon>Acrocarpospora</taxon>
    </lineage>
</organism>
<dbReference type="EMBL" id="BLAE01000015">
    <property type="protein sequence ID" value="GES09489.1"/>
    <property type="molecule type" value="Genomic_DNA"/>
</dbReference>
<reference evidence="3 4" key="1">
    <citation type="submission" date="2019-10" db="EMBL/GenBank/DDBJ databases">
        <title>Whole genome shotgun sequence of Acrocarpospora macrocephala NBRC 16266.</title>
        <authorList>
            <person name="Ichikawa N."/>
            <person name="Kimura A."/>
            <person name="Kitahashi Y."/>
            <person name="Komaki H."/>
            <person name="Oguchi A."/>
        </authorList>
    </citation>
    <scope>NUCLEOTIDE SEQUENCE [LARGE SCALE GENOMIC DNA]</scope>
    <source>
        <strain evidence="3 4">NBRC 16266</strain>
    </source>
</reference>
<dbReference type="Pfam" id="PF02517">
    <property type="entry name" value="Rce1-like"/>
    <property type="match status" value="1"/>
</dbReference>
<feature type="transmembrane region" description="Helical" evidence="1">
    <location>
        <begin position="150"/>
        <end position="170"/>
    </location>
</feature>
<feature type="transmembrane region" description="Helical" evidence="1">
    <location>
        <begin position="250"/>
        <end position="269"/>
    </location>
</feature>
<name>A0A5M3WMV3_9ACTN</name>
<dbReference type="GO" id="GO:0006508">
    <property type="term" value="P:proteolysis"/>
    <property type="evidence" value="ECO:0007669"/>
    <property type="project" value="UniProtKB-KW"/>
</dbReference>
<feature type="transmembrane region" description="Helical" evidence="1">
    <location>
        <begin position="46"/>
        <end position="63"/>
    </location>
</feature>
<accession>A0A5M3WMV3</accession>
<feature type="transmembrane region" description="Helical" evidence="1">
    <location>
        <begin position="176"/>
        <end position="196"/>
    </location>
</feature>
<feature type="transmembrane region" description="Helical" evidence="1">
    <location>
        <begin position="117"/>
        <end position="138"/>
    </location>
</feature>
<dbReference type="AlphaFoldDB" id="A0A5M3WMV3"/>
<dbReference type="PANTHER" id="PTHR39430:SF1">
    <property type="entry name" value="PROTEASE"/>
    <property type="match status" value="1"/>
</dbReference>